<evidence type="ECO:0000313" key="6">
    <source>
        <dbReference type="Proteomes" id="UP000325614"/>
    </source>
</evidence>
<evidence type="ECO:0000313" key="5">
    <source>
        <dbReference type="EMBL" id="QFU14856.1"/>
    </source>
</evidence>
<dbReference type="Gene3D" id="1.10.357.10">
    <property type="entry name" value="Tetracycline Repressor, domain 2"/>
    <property type="match status" value="1"/>
</dbReference>
<feature type="DNA-binding region" description="H-T-H motif" evidence="2">
    <location>
        <begin position="53"/>
        <end position="72"/>
    </location>
</feature>
<sequence length="225" mass="24718">MTSQSLQGSAVANRQVRTRRAPARREEDRQAKLRAILDAALDVFLEKGFTEARLEDVAARAGVAKGTIYLYVPSKQALLEALIRSGIGGPIGAVEQHVLALDASAEEKLRALFAFLRKEILGTRRVDVVRLVLTEAWRFPQLAEIYHREVIGTGLRLLRAIAAQGVATGEFRSDALMRFPQLAIAPGVLALLWTSFFQRIDPLDVEGMLDTHLALVMRALKGPGP</sequence>
<evidence type="ECO:0000256" key="1">
    <source>
        <dbReference type="ARBA" id="ARBA00023125"/>
    </source>
</evidence>
<dbReference type="PANTHER" id="PTHR30055">
    <property type="entry name" value="HTH-TYPE TRANSCRIPTIONAL REGULATOR RUTR"/>
    <property type="match status" value="1"/>
</dbReference>
<reference evidence="5 6" key="1">
    <citation type="submission" date="2019-10" db="EMBL/GenBank/DDBJ databases">
        <title>Isolation, Identification of Microvirga thermotolerans HR1, a novel thermophilic bacterium and Comparative Genomics of the genus Microvirga.</title>
        <authorList>
            <person name="Li J."/>
            <person name="Zhang W."/>
            <person name="Lin M."/>
            <person name="Wang J."/>
        </authorList>
    </citation>
    <scope>NUCLEOTIDE SEQUENCE [LARGE SCALE GENOMIC DNA]</scope>
    <source>
        <strain evidence="5 6">HR1</strain>
    </source>
</reference>
<protein>
    <submittedName>
        <fullName evidence="5">TetR family transcriptional regulator</fullName>
    </submittedName>
</protein>
<evidence type="ECO:0000256" key="3">
    <source>
        <dbReference type="SAM" id="MobiDB-lite"/>
    </source>
</evidence>
<dbReference type="PROSITE" id="PS50977">
    <property type="entry name" value="HTH_TETR_2"/>
    <property type="match status" value="1"/>
</dbReference>
<proteinExistence type="predicted"/>
<gene>
    <name evidence="5" type="ORF">GDR74_00740</name>
</gene>
<dbReference type="GO" id="GO:0003700">
    <property type="term" value="F:DNA-binding transcription factor activity"/>
    <property type="evidence" value="ECO:0007669"/>
    <property type="project" value="TreeGrafter"/>
</dbReference>
<dbReference type="Proteomes" id="UP000325614">
    <property type="component" value="Chromosome"/>
</dbReference>
<accession>A0A5P9JTA7</accession>
<dbReference type="SUPFAM" id="SSF46689">
    <property type="entry name" value="Homeodomain-like"/>
    <property type="match status" value="1"/>
</dbReference>
<feature type="compositionally biased region" description="Polar residues" evidence="3">
    <location>
        <begin position="1"/>
        <end position="12"/>
    </location>
</feature>
<dbReference type="PANTHER" id="PTHR30055:SF223">
    <property type="entry name" value="HTH-TYPE TRANSCRIPTIONAL REGULATOR UIDR"/>
    <property type="match status" value="1"/>
</dbReference>
<dbReference type="EMBL" id="CP045423">
    <property type="protein sequence ID" value="QFU14856.1"/>
    <property type="molecule type" value="Genomic_DNA"/>
</dbReference>
<name>A0A5P9JTA7_9HYPH</name>
<dbReference type="GO" id="GO:0000976">
    <property type="term" value="F:transcription cis-regulatory region binding"/>
    <property type="evidence" value="ECO:0007669"/>
    <property type="project" value="TreeGrafter"/>
</dbReference>
<evidence type="ECO:0000256" key="2">
    <source>
        <dbReference type="PROSITE-ProRule" id="PRU00335"/>
    </source>
</evidence>
<dbReference type="Pfam" id="PF00440">
    <property type="entry name" value="TetR_N"/>
    <property type="match status" value="1"/>
</dbReference>
<dbReference type="PRINTS" id="PR00455">
    <property type="entry name" value="HTHTETR"/>
</dbReference>
<dbReference type="KEGG" id="mico:GDR74_00740"/>
<dbReference type="AlphaFoldDB" id="A0A5P9JTA7"/>
<keyword evidence="1 2" id="KW-0238">DNA-binding</keyword>
<evidence type="ECO:0000259" key="4">
    <source>
        <dbReference type="PROSITE" id="PS50977"/>
    </source>
</evidence>
<keyword evidence="6" id="KW-1185">Reference proteome</keyword>
<dbReference type="InterPro" id="IPR001647">
    <property type="entry name" value="HTH_TetR"/>
</dbReference>
<dbReference type="SUPFAM" id="SSF48498">
    <property type="entry name" value="Tetracyclin repressor-like, C-terminal domain"/>
    <property type="match status" value="1"/>
</dbReference>
<feature type="region of interest" description="Disordered" evidence="3">
    <location>
        <begin position="1"/>
        <end position="27"/>
    </location>
</feature>
<dbReference type="InterPro" id="IPR036271">
    <property type="entry name" value="Tet_transcr_reg_TetR-rel_C_sf"/>
</dbReference>
<dbReference type="InterPro" id="IPR050109">
    <property type="entry name" value="HTH-type_TetR-like_transc_reg"/>
</dbReference>
<feature type="domain" description="HTH tetR-type" evidence="4">
    <location>
        <begin position="30"/>
        <end position="90"/>
    </location>
</feature>
<dbReference type="Gene3D" id="1.10.10.60">
    <property type="entry name" value="Homeodomain-like"/>
    <property type="match status" value="1"/>
</dbReference>
<organism evidence="5 6">
    <name type="scientific">Microvirga thermotolerans</name>
    <dbReference type="NCBI Taxonomy" id="2651334"/>
    <lineage>
        <taxon>Bacteria</taxon>
        <taxon>Pseudomonadati</taxon>
        <taxon>Pseudomonadota</taxon>
        <taxon>Alphaproteobacteria</taxon>
        <taxon>Hyphomicrobiales</taxon>
        <taxon>Methylobacteriaceae</taxon>
        <taxon>Microvirga</taxon>
    </lineage>
</organism>
<dbReference type="InterPro" id="IPR009057">
    <property type="entry name" value="Homeodomain-like_sf"/>
</dbReference>